<gene>
    <name evidence="1" type="ORF">ACKI1S_28975</name>
</gene>
<sequence>MVAGRWRECAHSALGADLEDVRRRLLESGKRLLRTLGAPGGAGVVSRR</sequence>
<accession>A0ABW9IQ05</accession>
<name>A0ABW9IQ05_STRGJ</name>
<organism evidence="1 2">
    <name type="scientific">Streptomyces galilaeus</name>
    <dbReference type="NCBI Taxonomy" id="33899"/>
    <lineage>
        <taxon>Bacteria</taxon>
        <taxon>Bacillati</taxon>
        <taxon>Actinomycetota</taxon>
        <taxon>Actinomycetes</taxon>
        <taxon>Kitasatosporales</taxon>
        <taxon>Streptomycetaceae</taxon>
        <taxon>Streptomyces</taxon>
    </lineage>
</organism>
<protein>
    <submittedName>
        <fullName evidence="1">Uncharacterized protein</fullName>
    </submittedName>
</protein>
<evidence type="ECO:0000313" key="2">
    <source>
        <dbReference type="Proteomes" id="UP001631993"/>
    </source>
</evidence>
<reference evidence="1 2" key="1">
    <citation type="submission" date="2024-12" db="EMBL/GenBank/DDBJ databases">
        <title>Forecasting of Potato common scab and diversities of Pathogenic streptomyces spp. in china.</title>
        <authorList>
            <person name="Handique U."/>
            <person name="Wu J."/>
        </authorList>
    </citation>
    <scope>NUCLEOTIDE SEQUENCE [LARGE SCALE GENOMIC DNA]</scope>
    <source>
        <strain evidence="1 2">ZRIMU1585</strain>
    </source>
</reference>
<evidence type="ECO:0000313" key="1">
    <source>
        <dbReference type="EMBL" id="MFM9650168.1"/>
    </source>
</evidence>
<dbReference type="Proteomes" id="UP001631993">
    <property type="component" value="Unassembled WGS sequence"/>
</dbReference>
<dbReference type="RefSeq" id="WP_369277133.1">
    <property type="nucleotide sequence ID" value="NZ_JBJVMW010000009.1"/>
</dbReference>
<dbReference type="EMBL" id="JBJVNE010000015">
    <property type="protein sequence ID" value="MFM9650168.1"/>
    <property type="molecule type" value="Genomic_DNA"/>
</dbReference>
<proteinExistence type="predicted"/>
<comment type="caution">
    <text evidence="1">The sequence shown here is derived from an EMBL/GenBank/DDBJ whole genome shotgun (WGS) entry which is preliminary data.</text>
</comment>
<keyword evidence="2" id="KW-1185">Reference proteome</keyword>